<sequence>MDSITQAALGASVAAIVAGRHCKPKTLLAGAALGTLPDLDVFISYGDPISDMVKHRGFSHSLFVLLPFSLLLTALWSLFRPNVLSFSRLWLLIAACLITHPLLDSFTTYGTQLFWPLDVSVAISSIFIIDPLYTLPLLVMLIASLMWREKMAKLCGIGLLISSSYLVWSFVAHSIINQRVHDEVKNTPLANKPMFISPTPFNTVLWRIIILDDNKYNEGFSSLLDSKKNDEYPIQWAQRERGAWPLEQTSEHVNDLVKFSNNFIQYKIIDNQLVVTDLRLGLIEYLPFRFVVAKRASQKDWQLIPPIKREEQKVKPKHLPALWLRLLGNQDVNADLCHINECPQVTASQS</sequence>
<feature type="transmembrane region" description="Helical" evidence="1">
    <location>
        <begin position="86"/>
        <end position="103"/>
    </location>
</feature>
<dbReference type="Proteomes" id="UP000238730">
    <property type="component" value="Unassembled WGS sequence"/>
</dbReference>
<dbReference type="InterPro" id="IPR053170">
    <property type="entry name" value="Transcription_regulator"/>
</dbReference>
<dbReference type="InterPro" id="IPR007404">
    <property type="entry name" value="YdjM-like"/>
</dbReference>
<keyword evidence="2" id="KW-0378">Hydrolase</keyword>
<name>A0A2S7VWJ1_PHOAN</name>
<evidence type="ECO:0000256" key="1">
    <source>
        <dbReference type="SAM" id="Phobius"/>
    </source>
</evidence>
<dbReference type="EMBL" id="MSCJ01000001">
    <property type="protein sequence ID" value="PQJ66480.1"/>
    <property type="molecule type" value="Genomic_DNA"/>
</dbReference>
<keyword evidence="1" id="KW-0812">Transmembrane</keyword>
<keyword evidence="1" id="KW-1133">Transmembrane helix</keyword>
<dbReference type="PANTHER" id="PTHR40031">
    <property type="entry name" value="HYPOTHETICAL MEMBRANE SPANNING PROTEIN"/>
    <property type="match status" value="1"/>
</dbReference>
<feature type="transmembrane region" description="Helical" evidence="1">
    <location>
        <begin position="123"/>
        <end position="147"/>
    </location>
</feature>
<keyword evidence="1" id="KW-0472">Membrane</keyword>
<gene>
    <name evidence="2" type="ORF">BTO08_03090</name>
</gene>
<evidence type="ECO:0000313" key="3">
    <source>
        <dbReference type="Proteomes" id="UP000238730"/>
    </source>
</evidence>
<feature type="transmembrane region" description="Helical" evidence="1">
    <location>
        <begin position="154"/>
        <end position="176"/>
    </location>
</feature>
<reference evidence="2 3" key="1">
    <citation type="submission" date="2016-12" db="EMBL/GenBank/DDBJ databases">
        <title>Diversity of luminous bacteria.</title>
        <authorList>
            <person name="Yoshizawa S."/>
            <person name="Kogure K."/>
        </authorList>
    </citation>
    <scope>NUCLEOTIDE SEQUENCE [LARGE SCALE GENOMIC DNA]</scope>
    <source>
        <strain evidence="2 3">LC1-200</strain>
    </source>
</reference>
<protein>
    <submittedName>
        <fullName evidence="2">Hydrolase</fullName>
    </submittedName>
</protein>
<dbReference type="PANTHER" id="PTHR40031:SF1">
    <property type="entry name" value="MEMBRANE-BOUND METAL-DEPENDENT HYDROLASE"/>
    <property type="match status" value="1"/>
</dbReference>
<accession>A0A2S7VWJ1</accession>
<proteinExistence type="predicted"/>
<dbReference type="GO" id="GO:0016787">
    <property type="term" value="F:hydrolase activity"/>
    <property type="evidence" value="ECO:0007669"/>
    <property type="project" value="UniProtKB-KW"/>
</dbReference>
<dbReference type="AlphaFoldDB" id="A0A2S7VWJ1"/>
<dbReference type="Pfam" id="PF04307">
    <property type="entry name" value="YdjM"/>
    <property type="match status" value="1"/>
</dbReference>
<dbReference type="OrthoDB" id="9781927at2"/>
<feature type="transmembrane region" description="Helical" evidence="1">
    <location>
        <begin position="58"/>
        <end position="79"/>
    </location>
</feature>
<comment type="caution">
    <text evidence="2">The sequence shown here is derived from an EMBL/GenBank/DDBJ whole genome shotgun (WGS) entry which is preliminary data.</text>
</comment>
<evidence type="ECO:0000313" key="2">
    <source>
        <dbReference type="EMBL" id="PQJ66480.1"/>
    </source>
</evidence>
<dbReference type="RefSeq" id="WP_105059847.1">
    <property type="nucleotide sequence ID" value="NZ_MSCJ01000001.1"/>
</dbReference>
<organism evidence="2 3">
    <name type="scientific">Photobacterium angustum</name>
    <dbReference type="NCBI Taxonomy" id="661"/>
    <lineage>
        <taxon>Bacteria</taxon>
        <taxon>Pseudomonadati</taxon>
        <taxon>Pseudomonadota</taxon>
        <taxon>Gammaproteobacteria</taxon>
        <taxon>Vibrionales</taxon>
        <taxon>Vibrionaceae</taxon>
        <taxon>Photobacterium</taxon>
    </lineage>
</organism>